<protein>
    <submittedName>
        <fullName evidence="2">Polysaccharide deacetylase</fullName>
    </submittedName>
</protein>
<dbReference type="Pfam" id="PF01522">
    <property type="entry name" value="Polysacc_deac_1"/>
    <property type="match status" value="1"/>
</dbReference>
<dbReference type="InterPro" id="IPR011330">
    <property type="entry name" value="Glyco_hydro/deAcase_b/a-brl"/>
</dbReference>
<dbReference type="InterPro" id="IPR002509">
    <property type="entry name" value="NODB_dom"/>
</dbReference>
<dbReference type="GO" id="GO:0016810">
    <property type="term" value="F:hydrolase activity, acting on carbon-nitrogen (but not peptide) bonds"/>
    <property type="evidence" value="ECO:0007669"/>
    <property type="project" value="InterPro"/>
</dbReference>
<proteinExistence type="predicted"/>
<evidence type="ECO:0000313" key="3">
    <source>
        <dbReference type="Proteomes" id="UP000660862"/>
    </source>
</evidence>
<dbReference type="SUPFAM" id="SSF88713">
    <property type="entry name" value="Glycoside hydrolase/deacetylase"/>
    <property type="match status" value="1"/>
</dbReference>
<comment type="caution">
    <text evidence="2">The sequence shown here is derived from an EMBL/GenBank/DDBJ whole genome shotgun (WGS) entry which is preliminary data.</text>
</comment>
<dbReference type="InterPro" id="IPR050248">
    <property type="entry name" value="Polysacc_deacetylase_ArnD"/>
</dbReference>
<dbReference type="AlphaFoldDB" id="A0A917HD67"/>
<dbReference type="PANTHER" id="PTHR10587:SF137">
    <property type="entry name" value="4-DEOXY-4-FORMAMIDO-L-ARABINOSE-PHOSPHOUNDECAPRENOL DEFORMYLASE ARND-RELATED"/>
    <property type="match status" value="1"/>
</dbReference>
<dbReference type="RefSeq" id="WP_188504087.1">
    <property type="nucleotide sequence ID" value="NZ_BMER01000001.1"/>
</dbReference>
<name>A0A917HD67_9SPHI</name>
<dbReference type="Proteomes" id="UP000660862">
    <property type="component" value="Unassembled WGS sequence"/>
</dbReference>
<dbReference type="EMBL" id="BMER01000001">
    <property type="protein sequence ID" value="GGG74206.1"/>
    <property type="molecule type" value="Genomic_DNA"/>
</dbReference>
<dbReference type="GO" id="GO:0005975">
    <property type="term" value="P:carbohydrate metabolic process"/>
    <property type="evidence" value="ECO:0007669"/>
    <property type="project" value="InterPro"/>
</dbReference>
<reference evidence="2" key="1">
    <citation type="journal article" date="2014" name="Int. J. Syst. Evol. Microbiol.">
        <title>Complete genome sequence of Corynebacterium casei LMG S-19264T (=DSM 44701T), isolated from a smear-ripened cheese.</title>
        <authorList>
            <consortium name="US DOE Joint Genome Institute (JGI-PGF)"/>
            <person name="Walter F."/>
            <person name="Albersmeier A."/>
            <person name="Kalinowski J."/>
            <person name="Ruckert C."/>
        </authorList>
    </citation>
    <scope>NUCLEOTIDE SEQUENCE</scope>
    <source>
        <strain evidence="2">CGMCC 1.12195</strain>
    </source>
</reference>
<evidence type="ECO:0000259" key="1">
    <source>
        <dbReference type="PROSITE" id="PS51677"/>
    </source>
</evidence>
<organism evidence="2 3">
    <name type="scientific">Parapedobacter pyrenivorans</name>
    <dbReference type="NCBI Taxonomy" id="1305674"/>
    <lineage>
        <taxon>Bacteria</taxon>
        <taxon>Pseudomonadati</taxon>
        <taxon>Bacteroidota</taxon>
        <taxon>Sphingobacteriia</taxon>
        <taxon>Sphingobacteriales</taxon>
        <taxon>Sphingobacteriaceae</taxon>
        <taxon>Parapedobacter</taxon>
    </lineage>
</organism>
<dbReference type="PROSITE" id="PS51677">
    <property type="entry name" value="NODB"/>
    <property type="match status" value="1"/>
</dbReference>
<accession>A0A917HD67</accession>
<gene>
    <name evidence="2" type="ORF">GCM10007415_02050</name>
</gene>
<sequence length="234" mass="26179">MIGWLLLVLLVIGISTVAWGAFNIQGNFFLKATHRGDATNRQIALTFDDGPHPVYTPQVLALLKQHGVKATFFCIGKHAAQHPEIVQQIHAAGHVVANHSFTHAPTIDFHRKARWLEELRQTDATIAHSIGSNPRFFRPPYGVTTPHLAKAIKLSGHTVIGWCVRPYDTLKTRHAEYISRAILKQVKPGNIILLHDTHDRIVPVLEQLLPQLEQRGFTMVTAAELIHQDAYAET</sequence>
<dbReference type="CDD" id="cd10917">
    <property type="entry name" value="CE4_NodB_like_6s_7s"/>
    <property type="match status" value="1"/>
</dbReference>
<dbReference type="Gene3D" id="3.20.20.370">
    <property type="entry name" value="Glycoside hydrolase/deacetylase"/>
    <property type="match status" value="1"/>
</dbReference>
<evidence type="ECO:0000313" key="2">
    <source>
        <dbReference type="EMBL" id="GGG74206.1"/>
    </source>
</evidence>
<dbReference type="PANTHER" id="PTHR10587">
    <property type="entry name" value="GLYCOSYL TRANSFERASE-RELATED"/>
    <property type="match status" value="1"/>
</dbReference>
<keyword evidence="3" id="KW-1185">Reference proteome</keyword>
<feature type="domain" description="NodB homology" evidence="1">
    <location>
        <begin position="41"/>
        <end position="220"/>
    </location>
</feature>
<reference evidence="2" key="2">
    <citation type="submission" date="2020-09" db="EMBL/GenBank/DDBJ databases">
        <authorList>
            <person name="Sun Q."/>
            <person name="Zhou Y."/>
        </authorList>
    </citation>
    <scope>NUCLEOTIDE SEQUENCE</scope>
    <source>
        <strain evidence="2">CGMCC 1.12195</strain>
    </source>
</reference>